<dbReference type="InterPro" id="IPR005116">
    <property type="entry name" value="Transp-assoc_OB_typ1"/>
</dbReference>
<sequence>MAPVSLVSLGKAFGSIEAVRDIDLEIADNEFVVLVGPSGCGKSTTLRMIAGLETISRGELRIGETVVNHLSPGERDIAMVFQNYALYPHMNVAQNIAFGLRHRNLSRAEIKAAVLDAARLLDIEALLDRRPKALSGGQRQRVAMGRAIVRRPKVFLFDEPLSNLDAKLRAQMRIEIKRLHQRVPTTTIFVTHDQVEAMTMADRVVVMNNGVIEQVGTPLDVYNKPATRFVAEFIGSPSMNFFDGTLEAQGEDLVFRIGNGRALPVPRARGSAYSKHFGKRLTLGLRPEALSVSDASDFTIEVETKVVEPLGVETIVYFDLAGHPASVRAAPNRAPRAGETVPLSFDMTFMHLIDPEDGSVIPY</sequence>
<evidence type="ECO:0000259" key="6">
    <source>
        <dbReference type="PROSITE" id="PS50893"/>
    </source>
</evidence>
<dbReference type="FunFam" id="3.40.50.300:FF:000042">
    <property type="entry name" value="Maltose/maltodextrin ABC transporter, ATP-binding protein"/>
    <property type="match status" value="1"/>
</dbReference>
<dbReference type="GO" id="GO:0140359">
    <property type="term" value="F:ABC-type transporter activity"/>
    <property type="evidence" value="ECO:0007669"/>
    <property type="project" value="InterPro"/>
</dbReference>
<dbReference type="Gene3D" id="2.40.50.100">
    <property type="match status" value="1"/>
</dbReference>
<proteinExistence type="inferred from homology"/>
<dbReference type="InterPro" id="IPR015855">
    <property type="entry name" value="ABC_transpr_MalK-like"/>
</dbReference>
<keyword evidence="4" id="KW-0547">Nucleotide-binding</keyword>
<dbReference type="PROSITE" id="PS50893">
    <property type="entry name" value="ABC_TRANSPORTER_2"/>
    <property type="match status" value="1"/>
</dbReference>
<evidence type="ECO:0000256" key="2">
    <source>
        <dbReference type="ARBA" id="ARBA00005417"/>
    </source>
</evidence>
<evidence type="ECO:0000256" key="4">
    <source>
        <dbReference type="ARBA" id="ARBA00022741"/>
    </source>
</evidence>
<keyword evidence="5 7" id="KW-0067">ATP-binding</keyword>
<dbReference type="SUPFAM" id="SSF52540">
    <property type="entry name" value="P-loop containing nucleoside triphosphate hydrolases"/>
    <property type="match status" value="1"/>
</dbReference>
<dbReference type="AlphaFoldDB" id="A0A918VX11"/>
<comment type="caution">
    <text evidence="7">The sequence shown here is derived from an EMBL/GenBank/DDBJ whole genome shotgun (WGS) entry which is preliminary data.</text>
</comment>
<dbReference type="PROSITE" id="PS00211">
    <property type="entry name" value="ABC_TRANSPORTER_1"/>
    <property type="match status" value="1"/>
</dbReference>
<dbReference type="CDD" id="cd03301">
    <property type="entry name" value="ABC_MalK_N"/>
    <property type="match status" value="1"/>
</dbReference>
<dbReference type="InterPro" id="IPR047641">
    <property type="entry name" value="ABC_transpr_MalK/UgpC-like"/>
</dbReference>
<evidence type="ECO:0000313" key="7">
    <source>
        <dbReference type="EMBL" id="GHA33010.1"/>
    </source>
</evidence>
<dbReference type="Gene3D" id="2.40.50.140">
    <property type="entry name" value="Nucleic acid-binding proteins"/>
    <property type="match status" value="1"/>
</dbReference>
<dbReference type="GO" id="GO:0005524">
    <property type="term" value="F:ATP binding"/>
    <property type="evidence" value="ECO:0007669"/>
    <property type="project" value="UniProtKB-KW"/>
</dbReference>
<evidence type="ECO:0000256" key="3">
    <source>
        <dbReference type="ARBA" id="ARBA00022448"/>
    </source>
</evidence>
<keyword evidence="8" id="KW-1185">Reference proteome</keyword>
<reference evidence="7" key="2">
    <citation type="submission" date="2020-09" db="EMBL/GenBank/DDBJ databases">
        <authorList>
            <person name="Sun Q."/>
            <person name="Kim S."/>
        </authorList>
    </citation>
    <scope>NUCLEOTIDE SEQUENCE</scope>
    <source>
        <strain evidence="7">KCTC 32437</strain>
    </source>
</reference>
<dbReference type="InterPro" id="IPR003439">
    <property type="entry name" value="ABC_transporter-like_ATP-bd"/>
</dbReference>
<name>A0A918VX11_9HYPH</name>
<organism evidence="7 8">
    <name type="scientific">Devosia pacifica</name>
    <dbReference type="NCBI Taxonomy" id="1335967"/>
    <lineage>
        <taxon>Bacteria</taxon>
        <taxon>Pseudomonadati</taxon>
        <taxon>Pseudomonadota</taxon>
        <taxon>Alphaproteobacteria</taxon>
        <taxon>Hyphomicrobiales</taxon>
        <taxon>Devosiaceae</taxon>
        <taxon>Devosia</taxon>
    </lineage>
</organism>
<dbReference type="InterPro" id="IPR012340">
    <property type="entry name" value="NA-bd_OB-fold"/>
</dbReference>
<dbReference type="Gene3D" id="3.40.50.300">
    <property type="entry name" value="P-loop containing nucleotide triphosphate hydrolases"/>
    <property type="match status" value="1"/>
</dbReference>
<dbReference type="Pfam" id="PF00005">
    <property type="entry name" value="ABC_tran"/>
    <property type="match status" value="1"/>
</dbReference>
<protein>
    <submittedName>
        <fullName evidence="7">Sugar ABC transporter ATP-binding protein</fullName>
    </submittedName>
</protein>
<dbReference type="RefSeq" id="WP_189426655.1">
    <property type="nucleotide sequence ID" value="NZ_BMZE01000003.1"/>
</dbReference>
<dbReference type="Pfam" id="PF03459">
    <property type="entry name" value="TOBE"/>
    <property type="match status" value="1"/>
</dbReference>
<keyword evidence="3" id="KW-0813">Transport</keyword>
<dbReference type="GO" id="GO:0055052">
    <property type="term" value="C:ATP-binding cassette (ABC) transporter complex, substrate-binding subunit-containing"/>
    <property type="evidence" value="ECO:0007669"/>
    <property type="project" value="TreeGrafter"/>
</dbReference>
<dbReference type="Proteomes" id="UP000646579">
    <property type="component" value="Unassembled WGS sequence"/>
</dbReference>
<accession>A0A918VX11</accession>
<dbReference type="EMBL" id="BMZE01000003">
    <property type="protein sequence ID" value="GHA33010.1"/>
    <property type="molecule type" value="Genomic_DNA"/>
</dbReference>
<dbReference type="InterPro" id="IPR003593">
    <property type="entry name" value="AAA+_ATPase"/>
</dbReference>
<dbReference type="NCBIfam" id="NF008653">
    <property type="entry name" value="PRK11650.1"/>
    <property type="match status" value="1"/>
</dbReference>
<gene>
    <name evidence="7" type="ORF">GCM10007989_31410</name>
</gene>
<dbReference type="GO" id="GO:0008643">
    <property type="term" value="P:carbohydrate transport"/>
    <property type="evidence" value="ECO:0007669"/>
    <property type="project" value="InterPro"/>
</dbReference>
<comment type="similarity">
    <text evidence="2">Belongs to the ABC transporter superfamily.</text>
</comment>
<dbReference type="InterPro" id="IPR040582">
    <property type="entry name" value="OB_MalK-like"/>
</dbReference>
<comment type="subcellular location">
    <subcellularLocation>
        <location evidence="1">Cell inner membrane</location>
        <topology evidence="1">Peripheral membrane protein</topology>
    </subcellularLocation>
</comment>
<evidence type="ECO:0000313" key="8">
    <source>
        <dbReference type="Proteomes" id="UP000646579"/>
    </source>
</evidence>
<dbReference type="PANTHER" id="PTHR43875">
    <property type="entry name" value="MALTODEXTRIN IMPORT ATP-BINDING PROTEIN MSMX"/>
    <property type="match status" value="1"/>
</dbReference>
<dbReference type="InterPro" id="IPR027417">
    <property type="entry name" value="P-loop_NTPase"/>
</dbReference>
<evidence type="ECO:0000256" key="5">
    <source>
        <dbReference type="ARBA" id="ARBA00022840"/>
    </source>
</evidence>
<feature type="domain" description="ABC transporter" evidence="6">
    <location>
        <begin position="4"/>
        <end position="234"/>
    </location>
</feature>
<dbReference type="Pfam" id="PF17912">
    <property type="entry name" value="OB_MalK"/>
    <property type="match status" value="1"/>
</dbReference>
<dbReference type="InterPro" id="IPR017871">
    <property type="entry name" value="ABC_transporter-like_CS"/>
</dbReference>
<dbReference type="InterPro" id="IPR008995">
    <property type="entry name" value="Mo/tungstate-bd_C_term_dom"/>
</dbReference>
<evidence type="ECO:0000256" key="1">
    <source>
        <dbReference type="ARBA" id="ARBA00004417"/>
    </source>
</evidence>
<dbReference type="SMART" id="SM00382">
    <property type="entry name" value="AAA"/>
    <property type="match status" value="1"/>
</dbReference>
<dbReference type="GO" id="GO:0016887">
    <property type="term" value="F:ATP hydrolysis activity"/>
    <property type="evidence" value="ECO:0007669"/>
    <property type="project" value="InterPro"/>
</dbReference>
<dbReference type="PANTHER" id="PTHR43875:SF1">
    <property type="entry name" value="OSMOPROTECTIVE COMPOUNDS UPTAKE ATP-BINDING PROTEIN GGTA"/>
    <property type="match status" value="1"/>
</dbReference>
<dbReference type="SUPFAM" id="SSF50331">
    <property type="entry name" value="MOP-like"/>
    <property type="match status" value="1"/>
</dbReference>
<reference evidence="7" key="1">
    <citation type="journal article" date="2014" name="Int. J. Syst. Evol. Microbiol.">
        <title>Complete genome sequence of Corynebacterium casei LMG S-19264T (=DSM 44701T), isolated from a smear-ripened cheese.</title>
        <authorList>
            <consortium name="US DOE Joint Genome Institute (JGI-PGF)"/>
            <person name="Walter F."/>
            <person name="Albersmeier A."/>
            <person name="Kalinowski J."/>
            <person name="Ruckert C."/>
        </authorList>
    </citation>
    <scope>NUCLEOTIDE SEQUENCE</scope>
    <source>
        <strain evidence="7">KCTC 32437</strain>
    </source>
</reference>